<proteinExistence type="predicted"/>
<dbReference type="AlphaFoldDB" id="A0A1F5YNI6"/>
<accession>A0A1F5YNI6</accession>
<reference evidence="1 2" key="1">
    <citation type="journal article" date="2016" name="Nat. Commun.">
        <title>Thousands of microbial genomes shed light on interconnected biogeochemical processes in an aquifer system.</title>
        <authorList>
            <person name="Anantharaman K."/>
            <person name="Brown C.T."/>
            <person name="Hug L.A."/>
            <person name="Sharon I."/>
            <person name="Castelle C.J."/>
            <person name="Probst A.J."/>
            <person name="Thomas B.C."/>
            <person name="Singh A."/>
            <person name="Wilkins M.J."/>
            <person name="Karaoz U."/>
            <person name="Brodie E.L."/>
            <person name="Williams K.H."/>
            <person name="Hubbard S.S."/>
            <person name="Banfield J.F."/>
        </authorList>
    </citation>
    <scope>NUCLEOTIDE SEQUENCE [LARGE SCALE GENOMIC DNA]</scope>
</reference>
<sequence length="90" mass="9613">MRILMILVPGGSEIDADVAVVGGGEPVVGVTVVIQHVHEYVRNGHPREGENLYGLELELLKNQGLAPCTDASDVFCFEARVANLSLANDI</sequence>
<evidence type="ECO:0000313" key="1">
    <source>
        <dbReference type="EMBL" id="OGG01759.1"/>
    </source>
</evidence>
<dbReference type="EMBL" id="MFJD01000010">
    <property type="protein sequence ID" value="OGG01759.1"/>
    <property type="molecule type" value="Genomic_DNA"/>
</dbReference>
<evidence type="ECO:0000313" key="2">
    <source>
        <dbReference type="Proteomes" id="UP000178448"/>
    </source>
</evidence>
<dbReference type="STRING" id="1798374.A2Z33_00265"/>
<name>A0A1F5YNI6_9BACT</name>
<gene>
    <name evidence="1" type="ORF">A2Z33_00265</name>
</gene>
<protein>
    <submittedName>
        <fullName evidence="1">Uncharacterized protein</fullName>
    </submittedName>
</protein>
<dbReference type="Proteomes" id="UP000178448">
    <property type="component" value="Unassembled WGS sequence"/>
</dbReference>
<organism evidence="1 2">
    <name type="scientific">Candidatus Gottesmanbacteria bacterium RBG_16_52_11</name>
    <dbReference type="NCBI Taxonomy" id="1798374"/>
    <lineage>
        <taxon>Bacteria</taxon>
        <taxon>Candidatus Gottesmaniibacteriota</taxon>
    </lineage>
</organism>
<comment type="caution">
    <text evidence="1">The sequence shown here is derived from an EMBL/GenBank/DDBJ whole genome shotgun (WGS) entry which is preliminary data.</text>
</comment>